<dbReference type="GO" id="GO:0020037">
    <property type="term" value="F:heme binding"/>
    <property type="evidence" value="ECO:0007669"/>
    <property type="project" value="InterPro"/>
</dbReference>
<dbReference type="InterPro" id="IPR002403">
    <property type="entry name" value="Cyt_P450_E_grp-IV"/>
</dbReference>
<evidence type="ECO:0000256" key="1">
    <source>
        <dbReference type="ARBA" id="ARBA00001971"/>
    </source>
</evidence>
<sequence length="573" mass="65897">MLKDTLETIHSVIQAHPFWSLFVILAILCFYNLIYLPITSPFWKLPGSYIYRVSYIGALNRQREGTWIQTVYKLHQKYGPVVVLSPNEISVYGPQYVNDIYVKNFPKSSFYANFTNHGHDNIFASLNNEEHLKYKKIIMRLYNKGNVMSPENNTRKVMIDSTRKLLSYVYKSSITGKQPDLANVSPKLNPHAKGHREQWFNKSKRTKNLGIEVFSLFGAFAMDVISKFELGQTNGSDLLDSPSDREIILKHRQVSSMLFWTTLMPALWDVAATKTIMKCANDVSQFRMSLYNFAEKHLSRNGKNLTTLEALKQNGLKGARAYSFLSDNLFAGHETTAVQLCYLIYELSRPGNTSLVKRLQSELYEAFGKPTSYEEVIEDLDQVDKLPFLDALLLENSRVHSSIPGAEPRVVDREYSVGGVHIPKGTTISCLPYALHRDPVVFPKHDYFIPDRWLKYPDESQEEFQQRTKTQNKYMMHFGKGIRMCLGMHLAWIEMKLLVANLYWHFHSSLDEDWCEIKNDLEPILLGVSNSGKTSNDQEMMCMSDAYTTTGPVNEECWIRWSENEVSELPCTS</sequence>
<keyword evidence="7" id="KW-0812">Transmembrane</keyword>
<dbReference type="HOGENOM" id="CLU_001570_14_2_1"/>
<evidence type="ECO:0000313" key="8">
    <source>
        <dbReference type="EMBL" id="CCG21747.1"/>
    </source>
</evidence>
<evidence type="ECO:0000313" key="9">
    <source>
        <dbReference type="Proteomes" id="UP000005018"/>
    </source>
</evidence>
<dbReference type="GO" id="GO:0005506">
    <property type="term" value="F:iron ion binding"/>
    <property type="evidence" value="ECO:0007669"/>
    <property type="project" value="InterPro"/>
</dbReference>
<dbReference type="PRINTS" id="PR00465">
    <property type="entry name" value="EP450IV"/>
</dbReference>
<evidence type="ECO:0000256" key="2">
    <source>
        <dbReference type="ARBA" id="ARBA00010617"/>
    </source>
</evidence>
<keyword evidence="6" id="KW-0503">Monooxygenase</keyword>
<proteinExistence type="inferred from homology"/>
<evidence type="ECO:0000256" key="4">
    <source>
        <dbReference type="ARBA" id="ARBA00023004"/>
    </source>
</evidence>
<dbReference type="Gene3D" id="1.10.630.10">
    <property type="entry name" value="Cytochrome P450"/>
    <property type="match status" value="1"/>
</dbReference>
<evidence type="ECO:0000256" key="6">
    <source>
        <dbReference type="RuleBase" id="RU000461"/>
    </source>
</evidence>
<comment type="cofactor">
    <cofactor evidence="1 5">
        <name>heme</name>
        <dbReference type="ChEBI" id="CHEBI:30413"/>
    </cofactor>
</comment>
<dbReference type="GO" id="GO:0004497">
    <property type="term" value="F:monooxygenase activity"/>
    <property type="evidence" value="ECO:0007669"/>
    <property type="project" value="UniProtKB-KW"/>
</dbReference>
<dbReference type="KEGG" id="cot:CORT_0B00240"/>
<keyword evidence="7" id="KW-1133">Transmembrane helix</keyword>
<keyword evidence="4 5" id="KW-0408">Iron</keyword>
<organism evidence="8 9">
    <name type="scientific">Candida orthopsilosis (strain 90-125)</name>
    <name type="common">Yeast</name>
    <dbReference type="NCBI Taxonomy" id="1136231"/>
    <lineage>
        <taxon>Eukaryota</taxon>
        <taxon>Fungi</taxon>
        <taxon>Dikarya</taxon>
        <taxon>Ascomycota</taxon>
        <taxon>Saccharomycotina</taxon>
        <taxon>Pichiomycetes</taxon>
        <taxon>Debaryomycetaceae</taxon>
        <taxon>Candida/Lodderomyces clade</taxon>
        <taxon>Candida</taxon>
    </lineage>
</organism>
<feature type="transmembrane region" description="Helical" evidence="7">
    <location>
        <begin position="18"/>
        <end position="38"/>
    </location>
</feature>
<dbReference type="OrthoDB" id="1470350at2759"/>
<dbReference type="InterPro" id="IPR036396">
    <property type="entry name" value="Cyt_P450_sf"/>
</dbReference>
<dbReference type="InterPro" id="IPR017972">
    <property type="entry name" value="Cyt_P450_CS"/>
</dbReference>
<dbReference type="GO" id="GO:0016705">
    <property type="term" value="F:oxidoreductase activity, acting on paired donors, with incorporation or reduction of molecular oxygen"/>
    <property type="evidence" value="ECO:0007669"/>
    <property type="project" value="InterPro"/>
</dbReference>
<reference evidence="8 9" key="1">
    <citation type="journal article" date="2012" name="PLoS ONE">
        <title>Sequence and analysis of the genome of the pathogenic yeast Candida orthopsilosis.</title>
        <authorList>
            <person name="Riccombeni A."/>
            <person name="Vidanes G."/>
            <person name="Proux-Wera E."/>
            <person name="Wolfe K.H."/>
            <person name="Butler G."/>
        </authorList>
    </citation>
    <scope>NUCLEOTIDE SEQUENCE [LARGE SCALE GENOMIC DNA]</scope>
    <source>
        <strain evidence="8 9">Co 90-125</strain>
    </source>
</reference>
<dbReference type="SUPFAM" id="SSF48264">
    <property type="entry name" value="Cytochrome P450"/>
    <property type="match status" value="1"/>
</dbReference>
<keyword evidence="7" id="KW-0472">Membrane</keyword>
<name>H8WZ79_CANO9</name>
<dbReference type="PRINTS" id="PR00385">
    <property type="entry name" value="P450"/>
</dbReference>
<dbReference type="PANTHER" id="PTHR24305:SF166">
    <property type="entry name" value="CYTOCHROME P450 12A4, MITOCHONDRIAL-RELATED"/>
    <property type="match status" value="1"/>
</dbReference>
<keyword evidence="5 6" id="KW-0349">Heme</keyword>
<dbReference type="AlphaFoldDB" id="H8WZ79"/>
<keyword evidence="3 5" id="KW-0479">Metal-binding</keyword>
<keyword evidence="6" id="KW-0560">Oxidoreductase</keyword>
<evidence type="ECO:0000256" key="5">
    <source>
        <dbReference type="PIRSR" id="PIRSR602403-1"/>
    </source>
</evidence>
<evidence type="ECO:0000256" key="3">
    <source>
        <dbReference type="ARBA" id="ARBA00022723"/>
    </source>
</evidence>
<dbReference type="PANTHER" id="PTHR24305">
    <property type="entry name" value="CYTOCHROME P450"/>
    <property type="match status" value="1"/>
</dbReference>
<dbReference type="PROSITE" id="PS00086">
    <property type="entry name" value="CYTOCHROME_P450"/>
    <property type="match status" value="1"/>
</dbReference>
<accession>H8WZ79</accession>
<evidence type="ECO:0000256" key="7">
    <source>
        <dbReference type="SAM" id="Phobius"/>
    </source>
</evidence>
<comment type="similarity">
    <text evidence="2 6">Belongs to the cytochrome P450 family.</text>
</comment>
<dbReference type="Proteomes" id="UP000005018">
    <property type="component" value="Chromosome 2"/>
</dbReference>
<feature type="binding site" description="axial binding residue" evidence="5">
    <location>
        <position position="485"/>
    </location>
    <ligand>
        <name>heme</name>
        <dbReference type="ChEBI" id="CHEBI:30413"/>
    </ligand>
    <ligandPart>
        <name>Fe</name>
        <dbReference type="ChEBI" id="CHEBI:18248"/>
    </ligandPart>
</feature>
<dbReference type="RefSeq" id="XP_003867185.1">
    <property type="nucleotide sequence ID" value="XM_003867137.1"/>
</dbReference>
<protein>
    <submittedName>
        <fullName evidence="8">Cytochrome P450 protein</fullName>
    </submittedName>
</protein>
<keyword evidence="9" id="KW-1185">Reference proteome</keyword>
<dbReference type="CDD" id="cd11059">
    <property type="entry name" value="CYP_fungal"/>
    <property type="match status" value="1"/>
</dbReference>
<dbReference type="EMBL" id="HE681720">
    <property type="protein sequence ID" value="CCG21747.1"/>
    <property type="molecule type" value="Genomic_DNA"/>
</dbReference>
<dbReference type="InterPro" id="IPR050121">
    <property type="entry name" value="Cytochrome_P450_monoxygenase"/>
</dbReference>
<dbReference type="eggNOG" id="KOG0158">
    <property type="taxonomic scope" value="Eukaryota"/>
</dbReference>
<dbReference type="Pfam" id="PF00067">
    <property type="entry name" value="p450"/>
    <property type="match status" value="1"/>
</dbReference>
<dbReference type="InterPro" id="IPR001128">
    <property type="entry name" value="Cyt_P450"/>
</dbReference>
<dbReference type="GeneID" id="14538082"/>
<gene>
    <name evidence="8" type="ORF">CORT_0B00240</name>
</gene>